<evidence type="ECO:0000259" key="1">
    <source>
        <dbReference type="SMART" id="SM00901"/>
    </source>
</evidence>
<organism evidence="2 3">
    <name type="scientific">Vibrio genomosp. F6 str. FF-238</name>
    <dbReference type="NCBI Taxonomy" id="1191298"/>
    <lineage>
        <taxon>Bacteria</taxon>
        <taxon>Pseudomonadati</taxon>
        <taxon>Pseudomonadota</taxon>
        <taxon>Gammaproteobacteria</taxon>
        <taxon>Vibrionales</taxon>
        <taxon>Vibrionaceae</taxon>
        <taxon>Vibrio</taxon>
    </lineage>
</organism>
<dbReference type="EMBL" id="AJYW02000079">
    <property type="protein sequence ID" value="OEE77431.1"/>
    <property type="molecule type" value="Genomic_DNA"/>
</dbReference>
<dbReference type="Proteomes" id="UP000094165">
    <property type="component" value="Unassembled WGS sequence"/>
</dbReference>
<dbReference type="InterPro" id="IPR014966">
    <property type="entry name" value="FRG-dom"/>
</dbReference>
<name>A0A1E5D1Z3_9VIBR</name>
<gene>
    <name evidence="2" type="ORF">A130_14560</name>
</gene>
<sequence length="314" mass="37630">MKTHRAWYSSAIETKEEIDSFLKECTNYIKYSVVKPMYRGQADADWMITSKFYRDFSKRFELPSVEDFSQLSKYLDGKRGELEATYREHHDSLMHDFIKECWHNLGIQITHPKTPALPDTNFYLALAQHYDLPTNLIDVTYSPYIGLFFAFDYDDELDFESEYVALYQTHPYNWQRQMSHIICERTHRYDECRAEWDELTTEYNYYSKELLMPRLSNMVYTYNTRIRNQKGSFFFNKDAIPYDLMMYRMKEQFPYPENPERRILINRSLKPYIVSILNGLNIKSETIYPNTNADPMSAQLQDCVKDLLAKYKDS</sequence>
<dbReference type="RefSeq" id="WP_017052707.1">
    <property type="nucleotide sequence ID" value="NZ_AJYW02000079.1"/>
</dbReference>
<proteinExistence type="predicted"/>
<dbReference type="AlphaFoldDB" id="A0A1E5D1Z3"/>
<evidence type="ECO:0000313" key="3">
    <source>
        <dbReference type="Proteomes" id="UP000094165"/>
    </source>
</evidence>
<reference evidence="2 3" key="1">
    <citation type="journal article" date="2012" name="Science">
        <title>Ecological populations of bacteria act as socially cohesive units of antibiotic production and resistance.</title>
        <authorList>
            <person name="Cordero O.X."/>
            <person name="Wildschutte H."/>
            <person name="Kirkup B."/>
            <person name="Proehl S."/>
            <person name="Ngo L."/>
            <person name="Hussain F."/>
            <person name="Le Roux F."/>
            <person name="Mincer T."/>
            <person name="Polz M.F."/>
        </authorList>
    </citation>
    <scope>NUCLEOTIDE SEQUENCE [LARGE SCALE GENOMIC DNA]</scope>
    <source>
        <strain evidence="2 3">FF-238</strain>
    </source>
</reference>
<accession>A0A1E5D1Z3</accession>
<dbReference type="Pfam" id="PF08867">
    <property type="entry name" value="FRG"/>
    <property type="match status" value="1"/>
</dbReference>
<dbReference type="SMART" id="SM00901">
    <property type="entry name" value="FRG"/>
    <property type="match status" value="1"/>
</dbReference>
<evidence type="ECO:0000313" key="2">
    <source>
        <dbReference type="EMBL" id="OEE77431.1"/>
    </source>
</evidence>
<comment type="caution">
    <text evidence="2">The sequence shown here is derived from an EMBL/GenBank/DDBJ whole genome shotgun (WGS) entry which is preliminary data.</text>
</comment>
<protein>
    <recommendedName>
        <fullName evidence="1">FRG domain-containing protein</fullName>
    </recommendedName>
</protein>
<keyword evidence="3" id="KW-1185">Reference proteome</keyword>
<feature type="domain" description="FRG" evidence="1">
    <location>
        <begin position="32"/>
        <end position="165"/>
    </location>
</feature>